<name>A0A1A8DSW0_NOTKA</name>
<dbReference type="FunFam" id="3.40.50.10380:FF:000006">
    <property type="entry name" value="Malic enzyme"/>
    <property type="match status" value="1"/>
</dbReference>
<evidence type="ECO:0000256" key="15">
    <source>
        <dbReference type="PIRSR" id="PIRSR000106-1"/>
    </source>
</evidence>
<reference evidence="22" key="2">
    <citation type="submission" date="2016-06" db="EMBL/GenBank/DDBJ databases">
        <title>The genome of a short-lived fish provides insights into sex chromosome evolution and the genetic control of aging.</title>
        <authorList>
            <person name="Reichwald K."/>
            <person name="Felder M."/>
            <person name="Petzold A."/>
            <person name="Koch P."/>
            <person name="Groth M."/>
            <person name="Platzer M."/>
        </authorList>
    </citation>
    <scope>NUCLEOTIDE SEQUENCE</scope>
    <source>
        <tissue evidence="22">Brain</tissue>
    </source>
</reference>
<keyword evidence="10" id="KW-0520">NAD</keyword>
<feature type="active site" description="Proton acceptor" evidence="15">
    <location>
        <position position="204"/>
    </location>
</feature>
<dbReference type="PROSITE" id="PS00331">
    <property type="entry name" value="MALIC_ENZYMES"/>
    <property type="match status" value="1"/>
</dbReference>
<evidence type="ECO:0000256" key="3">
    <source>
        <dbReference type="ARBA" id="ARBA00008785"/>
    </source>
</evidence>
<reference evidence="22" key="1">
    <citation type="submission" date="2016-05" db="EMBL/GenBank/DDBJ databases">
        <authorList>
            <person name="Lavstsen T."/>
            <person name="Jespersen J.S."/>
        </authorList>
    </citation>
    <scope>NUCLEOTIDE SEQUENCE</scope>
    <source>
        <tissue evidence="22">Brain</tissue>
    </source>
</reference>
<evidence type="ECO:0000256" key="5">
    <source>
        <dbReference type="ARBA" id="ARBA00022533"/>
    </source>
</evidence>
<feature type="active site" description="Proton donor" evidence="15">
    <location>
        <position position="133"/>
    </location>
</feature>
<comment type="cofactor">
    <cofactor evidence="1">
        <name>Mn(2+)</name>
        <dbReference type="ChEBI" id="CHEBI:29035"/>
    </cofactor>
</comment>
<dbReference type="GO" id="GO:0004471">
    <property type="term" value="F:malate dehydrogenase (decarboxylating) (NAD+) activity"/>
    <property type="evidence" value="ECO:0007669"/>
    <property type="project" value="UniProtKB-ARBA"/>
</dbReference>
<keyword evidence="6 17" id="KW-0479">Metal-binding</keyword>
<dbReference type="CDD" id="cd05312">
    <property type="entry name" value="NAD_bind_1_malic_enz"/>
    <property type="match status" value="1"/>
</dbReference>
<feature type="binding site" evidence="17">
    <location>
        <position position="276"/>
    </location>
    <ligand>
        <name>a divalent metal cation</name>
        <dbReference type="ChEBI" id="CHEBI:60240"/>
    </ligand>
</feature>
<dbReference type="GO" id="GO:0051287">
    <property type="term" value="F:NAD binding"/>
    <property type="evidence" value="ECO:0007669"/>
    <property type="project" value="InterPro"/>
</dbReference>
<keyword evidence="9 18" id="KW-0560">Oxidoreductase</keyword>
<keyword evidence="11" id="KW-0496">Mitochondrion</keyword>
<dbReference type="Gene3D" id="3.40.50.720">
    <property type="entry name" value="NAD(P)-binding Rossmann-like Domain"/>
    <property type="match status" value="1"/>
</dbReference>
<comment type="catalytic activity">
    <reaction evidence="12">
        <text>oxaloacetate + H(+) = pyruvate + CO2</text>
        <dbReference type="Rhea" id="RHEA:15641"/>
        <dbReference type="ChEBI" id="CHEBI:15361"/>
        <dbReference type="ChEBI" id="CHEBI:15378"/>
        <dbReference type="ChEBI" id="CHEBI:16452"/>
        <dbReference type="ChEBI" id="CHEBI:16526"/>
        <dbReference type="EC" id="1.1.1.38"/>
    </reaction>
</comment>
<protein>
    <recommendedName>
        <fullName evidence="18">Malic enzyme</fullName>
    </recommendedName>
</protein>
<dbReference type="FunFam" id="3.40.50.720:FF:000060">
    <property type="entry name" value="Malic enzyme"/>
    <property type="match status" value="1"/>
</dbReference>
<dbReference type="PANTHER" id="PTHR23406">
    <property type="entry name" value="MALIC ENZYME-RELATED"/>
    <property type="match status" value="1"/>
</dbReference>
<evidence type="ECO:0000256" key="1">
    <source>
        <dbReference type="ARBA" id="ARBA00001936"/>
    </source>
</evidence>
<evidence type="ECO:0000256" key="9">
    <source>
        <dbReference type="ARBA" id="ARBA00023002"/>
    </source>
</evidence>
<keyword evidence="8" id="KW-0007">Acetylation</keyword>
<evidence type="ECO:0000256" key="12">
    <source>
        <dbReference type="ARBA" id="ARBA00050168"/>
    </source>
</evidence>
<feature type="binding site" evidence="16">
    <location>
        <position position="186"/>
    </location>
    <ligand>
        <name>(S)-malate</name>
        <dbReference type="ChEBI" id="CHEBI:15589"/>
    </ligand>
</feature>
<evidence type="ECO:0000256" key="14">
    <source>
        <dbReference type="ARBA" id="ARBA00055709"/>
    </source>
</evidence>
<comment type="similarity">
    <text evidence="3 18">Belongs to the malic enzymes family.</text>
</comment>
<accession>A0A1A8DSW0</accession>
<dbReference type="GO" id="GO:0005759">
    <property type="term" value="C:mitochondrial matrix"/>
    <property type="evidence" value="ECO:0007669"/>
    <property type="project" value="UniProtKB-SubCell"/>
</dbReference>
<evidence type="ECO:0000256" key="13">
    <source>
        <dbReference type="ARBA" id="ARBA00052591"/>
    </source>
</evidence>
<comment type="subunit">
    <text evidence="4">Homotetramer.</text>
</comment>
<comment type="cofactor">
    <cofactor evidence="17">
        <name>Mg(2+)</name>
        <dbReference type="ChEBI" id="CHEBI:18420"/>
    </cofactor>
    <cofactor evidence="17">
        <name>Mn(2+)</name>
        <dbReference type="ChEBI" id="CHEBI:29035"/>
    </cofactor>
    <text evidence="17">Divalent metal cations. Prefers magnesium or manganese.</text>
</comment>
<dbReference type="InterPro" id="IPR015884">
    <property type="entry name" value="Malic_enzyme_CS"/>
</dbReference>
<dbReference type="InterPro" id="IPR001891">
    <property type="entry name" value="Malic_OxRdtase"/>
</dbReference>
<feature type="binding site" evidence="17">
    <location>
        <position position="277"/>
    </location>
    <ligand>
        <name>a divalent metal cation</name>
        <dbReference type="ChEBI" id="CHEBI:60240"/>
    </ligand>
</feature>
<evidence type="ECO:0000256" key="17">
    <source>
        <dbReference type="PIRSR" id="PIRSR000106-3"/>
    </source>
</evidence>
<comment type="function">
    <text evidence="14">NAD-dependent mitochondrial malic enzyme that catalyzes the oxidative decarboxylation of malate to pyruvate.</text>
</comment>
<evidence type="ECO:0000256" key="2">
    <source>
        <dbReference type="ARBA" id="ARBA00004305"/>
    </source>
</evidence>
<dbReference type="Pfam" id="PF03949">
    <property type="entry name" value="Malic_M"/>
    <property type="match status" value="1"/>
</dbReference>
<dbReference type="SUPFAM" id="SSF53223">
    <property type="entry name" value="Aminoacid dehydrogenase-like, N-terminal domain"/>
    <property type="match status" value="1"/>
</dbReference>
<feature type="domain" description="Malic enzyme N-terminal" evidence="21">
    <location>
        <begin position="110"/>
        <end position="291"/>
    </location>
</feature>
<dbReference type="GO" id="GO:0046872">
    <property type="term" value="F:metal ion binding"/>
    <property type="evidence" value="ECO:0007669"/>
    <property type="project" value="UniProtKB-KW"/>
</dbReference>
<dbReference type="InterPro" id="IPR036291">
    <property type="entry name" value="NAD(P)-bd_dom_sf"/>
</dbReference>
<dbReference type="GO" id="GO:0004473">
    <property type="term" value="F:malate dehydrogenase (decarboxylating) (NADP+) activity"/>
    <property type="evidence" value="ECO:0007669"/>
    <property type="project" value="TreeGrafter"/>
</dbReference>
<dbReference type="InterPro" id="IPR046346">
    <property type="entry name" value="Aminoacid_DH-like_N_sf"/>
</dbReference>
<evidence type="ECO:0000256" key="7">
    <source>
        <dbReference type="ARBA" id="ARBA00022946"/>
    </source>
</evidence>
<evidence type="ECO:0000256" key="4">
    <source>
        <dbReference type="ARBA" id="ARBA00011881"/>
    </source>
</evidence>
<evidence type="ECO:0000259" key="21">
    <source>
        <dbReference type="SMART" id="SM01274"/>
    </source>
</evidence>
<dbReference type="AlphaFoldDB" id="A0A1A8DSW0"/>
<dbReference type="SMART" id="SM01274">
    <property type="entry name" value="malic"/>
    <property type="match status" value="1"/>
</dbReference>
<evidence type="ECO:0000256" key="18">
    <source>
        <dbReference type="RuleBase" id="RU003426"/>
    </source>
</evidence>
<evidence type="ECO:0000256" key="10">
    <source>
        <dbReference type="ARBA" id="ARBA00023027"/>
    </source>
</evidence>
<feature type="domain" description="Malic enzyme NAD-binding" evidence="20">
    <location>
        <begin position="301"/>
        <end position="555"/>
    </location>
</feature>
<dbReference type="InterPro" id="IPR012302">
    <property type="entry name" value="Malic_NAD-bd"/>
</dbReference>
<dbReference type="NCBIfam" id="NF010052">
    <property type="entry name" value="PRK13529.1"/>
    <property type="match status" value="1"/>
</dbReference>
<dbReference type="InterPro" id="IPR037062">
    <property type="entry name" value="Malic_N_dom_sf"/>
</dbReference>
<dbReference type="GO" id="GO:0006108">
    <property type="term" value="P:malate metabolic process"/>
    <property type="evidence" value="ECO:0007669"/>
    <property type="project" value="TreeGrafter"/>
</dbReference>
<keyword evidence="7" id="KW-0809">Transit peptide</keyword>
<evidence type="ECO:0000256" key="6">
    <source>
        <dbReference type="ARBA" id="ARBA00022723"/>
    </source>
</evidence>
<dbReference type="PRINTS" id="PR00072">
    <property type="entry name" value="MALOXRDTASE"/>
</dbReference>
<evidence type="ECO:0000259" key="20">
    <source>
        <dbReference type="SMART" id="SM00919"/>
    </source>
</evidence>
<evidence type="ECO:0000256" key="19">
    <source>
        <dbReference type="SAM" id="MobiDB-lite"/>
    </source>
</evidence>
<feature type="binding site" evidence="16">
    <location>
        <position position="441"/>
    </location>
    <ligand>
        <name>(S)-malate</name>
        <dbReference type="ChEBI" id="CHEBI:15589"/>
    </ligand>
</feature>
<dbReference type="EMBL" id="HAEA01007429">
    <property type="protein sequence ID" value="SBQ35909.1"/>
    <property type="molecule type" value="Transcribed_RNA"/>
</dbReference>
<organism evidence="22">
    <name type="scientific">Nothobranchius kadleci</name>
    <name type="common">African annual killifish</name>
    <dbReference type="NCBI Taxonomy" id="1051664"/>
    <lineage>
        <taxon>Eukaryota</taxon>
        <taxon>Metazoa</taxon>
        <taxon>Chordata</taxon>
        <taxon>Craniata</taxon>
        <taxon>Vertebrata</taxon>
        <taxon>Euteleostomi</taxon>
        <taxon>Actinopterygii</taxon>
        <taxon>Neopterygii</taxon>
        <taxon>Teleostei</taxon>
        <taxon>Neoteleostei</taxon>
        <taxon>Acanthomorphata</taxon>
        <taxon>Ovalentaria</taxon>
        <taxon>Atherinomorphae</taxon>
        <taxon>Cyprinodontiformes</taxon>
        <taxon>Nothobranchiidae</taxon>
        <taxon>Nothobranchius</taxon>
    </lineage>
</organism>
<dbReference type="InterPro" id="IPR012301">
    <property type="entry name" value="Malic_N_dom"/>
</dbReference>
<evidence type="ECO:0000256" key="11">
    <source>
        <dbReference type="ARBA" id="ARBA00023128"/>
    </source>
</evidence>
<feature type="binding site" evidence="17">
    <location>
        <position position="300"/>
    </location>
    <ligand>
        <name>a divalent metal cation</name>
        <dbReference type="ChEBI" id="CHEBI:60240"/>
    </ligand>
</feature>
<evidence type="ECO:0000256" key="16">
    <source>
        <dbReference type="PIRSR" id="PIRSR000106-2"/>
    </source>
</evidence>
<evidence type="ECO:0000256" key="8">
    <source>
        <dbReference type="ARBA" id="ARBA00022990"/>
    </source>
</evidence>
<feature type="binding site" evidence="16">
    <location>
        <position position="486"/>
    </location>
    <ligand>
        <name>(S)-malate</name>
        <dbReference type="ChEBI" id="CHEBI:15589"/>
    </ligand>
</feature>
<evidence type="ECO:0000313" key="22">
    <source>
        <dbReference type="EMBL" id="SBQ35909.1"/>
    </source>
</evidence>
<dbReference type="PANTHER" id="PTHR23406:SF27">
    <property type="entry name" value="NAD-DEPENDENT MALIC ENZYME, MITOCHONDRIAL"/>
    <property type="match status" value="1"/>
</dbReference>
<feature type="region of interest" description="Disordered" evidence="19">
    <location>
        <begin position="1"/>
        <end position="21"/>
    </location>
</feature>
<dbReference type="SUPFAM" id="SSF51735">
    <property type="entry name" value="NAD(P)-binding Rossmann-fold domains"/>
    <property type="match status" value="1"/>
</dbReference>
<comment type="catalytic activity">
    <reaction evidence="13">
        <text>(S)-malate + NAD(+) = pyruvate + CO2 + NADH</text>
        <dbReference type="Rhea" id="RHEA:12653"/>
        <dbReference type="ChEBI" id="CHEBI:15361"/>
        <dbReference type="ChEBI" id="CHEBI:15589"/>
        <dbReference type="ChEBI" id="CHEBI:16526"/>
        <dbReference type="ChEBI" id="CHEBI:57540"/>
        <dbReference type="ChEBI" id="CHEBI:57945"/>
        <dbReference type="EC" id="1.1.1.38"/>
    </reaction>
</comment>
<comment type="subcellular location">
    <subcellularLocation>
        <location evidence="2">Mitochondrion matrix</location>
    </subcellularLocation>
</comment>
<sequence length="602" mass="66908">MLTKQNLSSVEAPDQQQSTMLSKLRTARSLAPCVSVIRLAHTKEKGKPLMLNPHTNKGMAFTLQERQILGIHGLLPPKVETQDIQAMRFQKNLKKMTDPLQKFIYLMGIQERNERLFYRVLMEDIEELMPIVYTPTVGLACTQYGHIFRRPKGLFISILDRGHIRSILDNWPETNVAAVVVTDGERILGLGDLGCYGMAIPVGKLCLYTACAGIRPEKCLPVMIDVGTDNETLLKDPFYMGLYQKRDRSQAYDDLIDEFMEAVVKKYGQDTLIQFEDFGNHNAFRFLRKYREKYCTFNDDIQGTASVALAGLLAAQRATGKPITEHRVLFLGAGEAALGIANLIVMAMMESGTTQAAAREKIWMYDAHGLLVKGRKQEMDTNQDAFVHDSPGDVQSFLDAVNTIKPTAIIGVAGAGRLFTHDVIKAMGALNERPIIFALSNPTNKAECTAEDAYTLTDGRCLFASGSPFGPVTLGDGRVFKPGQGNNAYVFPGVALAVILSGVRHISDTVFLEAAKSLAEQLTDNELKEGRLYPPLSNIREVSLQIAVKVMQYVYAKGMAFRYPEPMDKNGFVRATVWNTNYESFLPDTYDWPGVSFKPKTS</sequence>
<gene>
    <name evidence="22" type="primary">ME2</name>
</gene>
<dbReference type="Pfam" id="PF00390">
    <property type="entry name" value="malic"/>
    <property type="match status" value="1"/>
</dbReference>
<dbReference type="Gene3D" id="3.40.50.10380">
    <property type="entry name" value="Malic enzyme, N-terminal domain"/>
    <property type="match status" value="1"/>
</dbReference>
<dbReference type="SMART" id="SM00919">
    <property type="entry name" value="Malic_M"/>
    <property type="match status" value="1"/>
</dbReference>
<dbReference type="PIRSF" id="PIRSF000106">
    <property type="entry name" value="ME"/>
    <property type="match status" value="1"/>
</dbReference>
<proteinExistence type="inferred from homology"/>
<keyword evidence="5" id="KW-0021">Allosteric enzyme</keyword>